<dbReference type="Gene3D" id="3.40.50.1240">
    <property type="entry name" value="Phosphoglycerate mutase-like"/>
    <property type="match status" value="1"/>
</dbReference>
<dbReference type="RefSeq" id="XP_055861879.1">
    <property type="nucleotide sequence ID" value="XM_056005904.1"/>
</dbReference>
<dbReference type="InterPro" id="IPR013078">
    <property type="entry name" value="His_Pase_superF_clade-1"/>
</dbReference>
<accession>A0A9W2YGT2</accession>
<dbReference type="OrthoDB" id="414418at2759"/>
<evidence type="ECO:0000313" key="4">
    <source>
        <dbReference type="RefSeq" id="XP_055861880.1"/>
    </source>
</evidence>
<dbReference type="RefSeq" id="XP_055861881.1">
    <property type="nucleotide sequence ID" value="XM_056005906.1"/>
</dbReference>
<dbReference type="InterPro" id="IPR051710">
    <property type="entry name" value="Phosphatase_SH3-domain"/>
</dbReference>
<dbReference type="PANTHER" id="PTHR16469">
    <property type="entry name" value="UBIQUITIN-ASSOCIATED AND SH3 DOMAIN-CONTAINING BA-RELATED"/>
    <property type="match status" value="1"/>
</dbReference>
<feature type="region of interest" description="Disordered" evidence="1">
    <location>
        <begin position="1"/>
        <end position="25"/>
    </location>
</feature>
<dbReference type="SMART" id="SM00855">
    <property type="entry name" value="PGAM"/>
    <property type="match status" value="1"/>
</dbReference>
<evidence type="ECO:0000313" key="2">
    <source>
        <dbReference type="Proteomes" id="UP001165740"/>
    </source>
</evidence>
<evidence type="ECO:0000313" key="3">
    <source>
        <dbReference type="RefSeq" id="XP_055861879.1"/>
    </source>
</evidence>
<dbReference type="InterPro" id="IPR029033">
    <property type="entry name" value="His_PPase_superfam"/>
</dbReference>
<keyword evidence="2" id="KW-1185">Reference proteome</keyword>
<evidence type="ECO:0000313" key="5">
    <source>
        <dbReference type="RefSeq" id="XP_055861881.1"/>
    </source>
</evidence>
<name>A0A9W2YGT2_BIOGL</name>
<dbReference type="GeneID" id="106073790"/>
<dbReference type="AlphaFoldDB" id="A0A9W2YGT2"/>
<sequence>MASKHRNNLTQSKVSRQPSVSSKCENGVSHTRRLFVMRHGERCDFAFGKGWVKRCFDDRGHYTQKDLNLPKKMIQRDTVSDFLRDSPLTEIGMFQARATGDAFKAANVDIKHVFVSPSLRCVQTAQNVIDGMDNNAELCVEPAAFEWLGWYKNGMPNLLTPDQLANCGFNVNLLYKPYLEIKDYQVDETVSDYYDRCHQLTQHIFKSCEEGDVLIVAHAGSLDTFTRRLRGKNPRTSQEMHLILPSFTYCCLCCLAYSDKTNKWQFVDPPIPPLHEFDWKVML</sequence>
<dbReference type="SUPFAM" id="SSF53254">
    <property type="entry name" value="Phosphoglycerate mutase-like"/>
    <property type="match status" value="1"/>
</dbReference>
<gene>
    <name evidence="3 4 5" type="primary">LOC106073790</name>
</gene>
<dbReference type="Proteomes" id="UP001165740">
    <property type="component" value="Chromosome 12"/>
</dbReference>
<feature type="compositionally biased region" description="Polar residues" evidence="1">
    <location>
        <begin position="8"/>
        <end position="24"/>
    </location>
</feature>
<dbReference type="Pfam" id="PF00300">
    <property type="entry name" value="His_Phos_1"/>
    <property type="match status" value="1"/>
</dbReference>
<proteinExistence type="predicted"/>
<dbReference type="PANTHER" id="PTHR16469:SF27">
    <property type="entry name" value="UBIQUITIN-ASSOCIATED AND SH3 DOMAIN-CONTAINING BA-RELATED"/>
    <property type="match status" value="1"/>
</dbReference>
<organism evidence="2 3">
    <name type="scientific">Biomphalaria glabrata</name>
    <name type="common">Bloodfluke planorb</name>
    <name type="synonym">Freshwater snail</name>
    <dbReference type="NCBI Taxonomy" id="6526"/>
    <lineage>
        <taxon>Eukaryota</taxon>
        <taxon>Metazoa</taxon>
        <taxon>Spiralia</taxon>
        <taxon>Lophotrochozoa</taxon>
        <taxon>Mollusca</taxon>
        <taxon>Gastropoda</taxon>
        <taxon>Heterobranchia</taxon>
        <taxon>Euthyneura</taxon>
        <taxon>Panpulmonata</taxon>
        <taxon>Hygrophila</taxon>
        <taxon>Lymnaeoidea</taxon>
        <taxon>Planorbidae</taxon>
        <taxon>Biomphalaria</taxon>
    </lineage>
</organism>
<evidence type="ECO:0000256" key="1">
    <source>
        <dbReference type="SAM" id="MobiDB-lite"/>
    </source>
</evidence>
<dbReference type="OMA" id="KWAITET"/>
<dbReference type="RefSeq" id="XP_055861880.1">
    <property type="nucleotide sequence ID" value="XM_056005905.1"/>
</dbReference>
<reference evidence="3 4" key="1">
    <citation type="submission" date="2025-04" db="UniProtKB">
        <authorList>
            <consortium name="RefSeq"/>
        </authorList>
    </citation>
    <scope>IDENTIFICATION</scope>
</reference>
<dbReference type="CDD" id="cd07067">
    <property type="entry name" value="HP_PGM_like"/>
    <property type="match status" value="1"/>
</dbReference>
<protein>
    <submittedName>
        <fullName evidence="3 4">Ubiquitin-associated and SH3 domain-containing protein B-like isoform X1</fullName>
    </submittedName>
</protein>